<dbReference type="PANTHER" id="PTHR24301:SF2">
    <property type="entry name" value="THROMBOXANE-A SYNTHASE"/>
    <property type="match status" value="1"/>
</dbReference>
<dbReference type="STRING" id="44941.A0A397TWX1"/>
<dbReference type="PANTHER" id="PTHR24301">
    <property type="entry name" value="THROMBOXANE-A SYNTHASE"/>
    <property type="match status" value="1"/>
</dbReference>
<dbReference type="Gene3D" id="1.10.630.10">
    <property type="entry name" value="Cytochrome P450"/>
    <property type="match status" value="1"/>
</dbReference>
<dbReference type="InterPro" id="IPR002401">
    <property type="entry name" value="Cyt_P450_E_grp-I"/>
</dbReference>
<feature type="transmembrane region" description="Helical" evidence="1">
    <location>
        <begin position="413"/>
        <end position="430"/>
    </location>
</feature>
<protein>
    <submittedName>
        <fullName evidence="2">Cytochrome P450</fullName>
    </submittedName>
</protein>
<organism evidence="2 3">
    <name type="scientific">Gigaspora rosea</name>
    <dbReference type="NCBI Taxonomy" id="44941"/>
    <lineage>
        <taxon>Eukaryota</taxon>
        <taxon>Fungi</taxon>
        <taxon>Fungi incertae sedis</taxon>
        <taxon>Mucoromycota</taxon>
        <taxon>Glomeromycotina</taxon>
        <taxon>Glomeromycetes</taxon>
        <taxon>Diversisporales</taxon>
        <taxon>Gigasporaceae</taxon>
        <taxon>Gigaspora</taxon>
    </lineage>
</organism>
<proteinExistence type="predicted"/>
<dbReference type="GO" id="GO:0005506">
    <property type="term" value="F:iron ion binding"/>
    <property type="evidence" value="ECO:0007669"/>
    <property type="project" value="InterPro"/>
</dbReference>
<keyword evidence="1" id="KW-0812">Transmembrane</keyword>
<dbReference type="AlphaFoldDB" id="A0A397TWX1"/>
<evidence type="ECO:0000313" key="2">
    <source>
        <dbReference type="EMBL" id="RIB01408.1"/>
    </source>
</evidence>
<keyword evidence="3" id="KW-1185">Reference proteome</keyword>
<accession>A0A397TWX1</accession>
<dbReference type="InterPro" id="IPR036396">
    <property type="entry name" value="Cyt_P450_sf"/>
</dbReference>
<comment type="caution">
    <text evidence="2">The sequence shown here is derived from an EMBL/GenBank/DDBJ whole genome shotgun (WGS) entry which is preliminary data.</text>
</comment>
<evidence type="ECO:0000313" key="3">
    <source>
        <dbReference type="Proteomes" id="UP000266673"/>
    </source>
</evidence>
<dbReference type="OrthoDB" id="2347964at2759"/>
<name>A0A397TWX1_9GLOM</name>
<keyword evidence="1" id="KW-1133">Transmembrane helix</keyword>
<evidence type="ECO:0000256" key="1">
    <source>
        <dbReference type="SAM" id="Phobius"/>
    </source>
</evidence>
<keyword evidence="1" id="KW-0472">Membrane</keyword>
<reference evidence="2 3" key="1">
    <citation type="submission" date="2018-06" db="EMBL/GenBank/DDBJ databases">
        <title>Comparative genomics reveals the genomic features of Rhizophagus irregularis, R. cerebriforme, R. diaphanum and Gigaspora rosea, and their symbiotic lifestyle signature.</title>
        <authorList>
            <person name="Morin E."/>
            <person name="San Clemente H."/>
            <person name="Chen E.C.H."/>
            <person name="De La Providencia I."/>
            <person name="Hainaut M."/>
            <person name="Kuo A."/>
            <person name="Kohler A."/>
            <person name="Murat C."/>
            <person name="Tang N."/>
            <person name="Roy S."/>
            <person name="Loubradou J."/>
            <person name="Henrissat B."/>
            <person name="Grigoriev I.V."/>
            <person name="Corradi N."/>
            <person name="Roux C."/>
            <person name="Martin F.M."/>
        </authorList>
    </citation>
    <scope>NUCLEOTIDE SEQUENCE [LARGE SCALE GENOMIC DNA]</scope>
    <source>
        <strain evidence="2 3">DAOM 194757</strain>
    </source>
</reference>
<dbReference type="InterPro" id="IPR001128">
    <property type="entry name" value="Cyt_P450"/>
</dbReference>
<dbReference type="SUPFAM" id="SSF48264">
    <property type="entry name" value="Cytochrome P450"/>
    <property type="match status" value="1"/>
</dbReference>
<dbReference type="EMBL" id="QKWP01003146">
    <property type="protein sequence ID" value="RIB01408.1"/>
    <property type="molecule type" value="Genomic_DNA"/>
</dbReference>
<dbReference type="GO" id="GO:0016705">
    <property type="term" value="F:oxidoreductase activity, acting on paired donors, with incorporation or reduction of molecular oxygen"/>
    <property type="evidence" value="ECO:0007669"/>
    <property type="project" value="InterPro"/>
</dbReference>
<feature type="transmembrane region" description="Helical" evidence="1">
    <location>
        <begin position="12"/>
        <end position="31"/>
    </location>
</feature>
<dbReference type="Pfam" id="PF00067">
    <property type="entry name" value="p450"/>
    <property type="match status" value="1"/>
</dbReference>
<gene>
    <name evidence="2" type="ORF">C2G38_1007147</name>
</gene>
<dbReference type="PRINTS" id="PR00463">
    <property type="entry name" value="EP450I"/>
</dbReference>
<sequence length="431" mass="49814">MFINKIIESISLIEFFILIFITYISIFYYRYFTRPNPLPGPLPLPFIGNFLNLGSDVNQFYEQCQKKYGDISEVILNDRYIILSRPEYIRKLCAPAEFAIQQPYLQGTEEIGIYGNGIFLNGDEKSWKFNRQFFNEALSLKVIESSIKSINQLYDEINGYWQSLGNQISSNNENWTIETDFSKWFHGFTNEVTSILITGKRTYSIASYYNTQSIIKSNHSGAIVENGIKFTDTLVKYLESILFFSLFGPFFRHYVPIIKSKSKFYLKNRDYLFENLDNIIKSRREEIKRMRGTEIKTNMLSALITAETAVEGENFRPMTDKEIRGNLIDAFIGGSDTAASLFCYITYYLCKNPHVKQKMVEEIDSVLPNSSDRISNSLELKKLKYCKAIILEAGRLMPPIAIMSRHITKECEIAGYMWPAGFIIIMMIGMS</sequence>
<dbReference type="GO" id="GO:0004497">
    <property type="term" value="F:monooxygenase activity"/>
    <property type="evidence" value="ECO:0007669"/>
    <property type="project" value="InterPro"/>
</dbReference>
<dbReference type="Proteomes" id="UP000266673">
    <property type="component" value="Unassembled WGS sequence"/>
</dbReference>
<dbReference type="GO" id="GO:0020037">
    <property type="term" value="F:heme binding"/>
    <property type="evidence" value="ECO:0007669"/>
    <property type="project" value="InterPro"/>
</dbReference>